<accession>A0A4W5MRU1</accession>
<dbReference type="GO" id="GO:0045214">
    <property type="term" value="P:sarcomere organization"/>
    <property type="evidence" value="ECO:0007669"/>
    <property type="project" value="TreeGrafter"/>
</dbReference>
<dbReference type="PROSITE" id="PS50853">
    <property type="entry name" value="FN3"/>
    <property type="match status" value="2"/>
</dbReference>
<reference evidence="5" key="1">
    <citation type="submission" date="2018-06" db="EMBL/GenBank/DDBJ databases">
        <title>Genome assembly of Danube salmon.</title>
        <authorList>
            <person name="Macqueen D.J."/>
            <person name="Gundappa M.K."/>
        </authorList>
    </citation>
    <scope>NUCLEOTIDE SEQUENCE [LARGE SCALE GENOMIC DNA]</scope>
</reference>
<keyword evidence="5" id="KW-1185">Reference proteome</keyword>
<dbReference type="FunFam" id="2.60.40.10:FF:000034">
    <property type="entry name" value="Titin isoform A"/>
    <property type="match status" value="1"/>
</dbReference>
<evidence type="ECO:0000313" key="4">
    <source>
        <dbReference type="Ensembl" id="ENSHHUP00000040508.1"/>
    </source>
</evidence>
<dbReference type="FunFam" id="2.60.40.10:FF:000135">
    <property type="entry name" value="Titin a"/>
    <property type="match status" value="1"/>
</dbReference>
<evidence type="ECO:0000256" key="2">
    <source>
        <dbReference type="ARBA" id="ARBA00023319"/>
    </source>
</evidence>
<dbReference type="STRING" id="62062.ENSHHUP00000040508"/>
<dbReference type="InterPro" id="IPR036116">
    <property type="entry name" value="FN3_sf"/>
</dbReference>
<reference evidence="4" key="3">
    <citation type="submission" date="2025-09" db="UniProtKB">
        <authorList>
            <consortium name="Ensembl"/>
        </authorList>
    </citation>
    <scope>IDENTIFICATION</scope>
</reference>
<evidence type="ECO:0000313" key="5">
    <source>
        <dbReference type="Proteomes" id="UP000314982"/>
    </source>
</evidence>
<dbReference type="GO" id="GO:0008307">
    <property type="term" value="F:structural constituent of muscle"/>
    <property type="evidence" value="ECO:0007669"/>
    <property type="project" value="TreeGrafter"/>
</dbReference>
<dbReference type="Ensembl" id="ENSHHUT00000042075.1">
    <property type="protein sequence ID" value="ENSHHUP00000040508.1"/>
    <property type="gene ID" value="ENSHHUG00000025058.1"/>
</dbReference>
<dbReference type="CDD" id="cd00063">
    <property type="entry name" value="FN3"/>
    <property type="match status" value="2"/>
</dbReference>
<keyword evidence="1" id="KW-0677">Repeat</keyword>
<evidence type="ECO:0000256" key="1">
    <source>
        <dbReference type="ARBA" id="ARBA00022737"/>
    </source>
</evidence>
<protein>
    <recommendedName>
        <fullName evidence="3">Fibronectin type-III domain-containing protein</fullName>
    </recommendedName>
</protein>
<name>A0A4W5MRU1_9TELE</name>
<dbReference type="Gene3D" id="2.60.40.10">
    <property type="entry name" value="Immunoglobulins"/>
    <property type="match status" value="2"/>
</dbReference>
<dbReference type="Pfam" id="PF00041">
    <property type="entry name" value="fn3"/>
    <property type="match status" value="2"/>
</dbReference>
<organism evidence="4 5">
    <name type="scientific">Hucho hucho</name>
    <name type="common">huchen</name>
    <dbReference type="NCBI Taxonomy" id="62062"/>
    <lineage>
        <taxon>Eukaryota</taxon>
        <taxon>Metazoa</taxon>
        <taxon>Chordata</taxon>
        <taxon>Craniata</taxon>
        <taxon>Vertebrata</taxon>
        <taxon>Euteleostomi</taxon>
        <taxon>Actinopterygii</taxon>
        <taxon>Neopterygii</taxon>
        <taxon>Teleostei</taxon>
        <taxon>Protacanthopterygii</taxon>
        <taxon>Salmoniformes</taxon>
        <taxon>Salmonidae</taxon>
        <taxon>Salmoninae</taxon>
        <taxon>Hucho</taxon>
    </lineage>
</organism>
<dbReference type="SUPFAM" id="SSF49265">
    <property type="entry name" value="Fibronectin type III"/>
    <property type="match status" value="1"/>
</dbReference>
<dbReference type="SMART" id="SM00060">
    <property type="entry name" value="FN3"/>
    <property type="match status" value="2"/>
</dbReference>
<dbReference type="PRINTS" id="PR00014">
    <property type="entry name" value="FNTYPEIII"/>
</dbReference>
<dbReference type="GeneTree" id="ENSGT01110000267173"/>
<dbReference type="PANTHER" id="PTHR14340">
    <property type="entry name" value="MICROFIBRIL-ASSOCIATED GLYCOPROTEIN 3"/>
    <property type="match status" value="1"/>
</dbReference>
<dbReference type="InterPro" id="IPR003961">
    <property type="entry name" value="FN3_dom"/>
</dbReference>
<dbReference type="GO" id="GO:0031430">
    <property type="term" value="C:M band"/>
    <property type="evidence" value="ECO:0007669"/>
    <property type="project" value="TreeGrafter"/>
</dbReference>
<feature type="domain" description="Fibronectin type-III" evidence="3">
    <location>
        <begin position="94"/>
        <end position="180"/>
    </location>
</feature>
<evidence type="ECO:0000259" key="3">
    <source>
        <dbReference type="PROSITE" id="PS50853"/>
    </source>
</evidence>
<sequence>MITHSSMTVVWERPGIDGGSDIDGYYLEKREKTSLHWFKVIKDTIRDTRQKVSNLLTGKDYQYRVCAVNKAGAGPYSKESDLFKAADAVDPPGEPTKLRVVDSTKTSITLGWVAPVYDGGSEITSYIVEQMNSEEREWAVISHNGEVRTTEYVVNHLKPGTYYFFRVSAVNCLGPSQPIE</sequence>
<dbReference type="AlphaFoldDB" id="A0A4W5MRU1"/>
<dbReference type="GO" id="GO:0048738">
    <property type="term" value="P:cardiac muscle tissue development"/>
    <property type="evidence" value="ECO:0007669"/>
    <property type="project" value="TreeGrafter"/>
</dbReference>
<reference evidence="4" key="2">
    <citation type="submission" date="2025-08" db="UniProtKB">
        <authorList>
            <consortium name="Ensembl"/>
        </authorList>
    </citation>
    <scope>IDENTIFICATION</scope>
</reference>
<dbReference type="InterPro" id="IPR013783">
    <property type="entry name" value="Ig-like_fold"/>
</dbReference>
<keyword evidence="2" id="KW-0393">Immunoglobulin domain</keyword>
<dbReference type="PANTHER" id="PTHR14340:SF13">
    <property type="entry name" value="TITIN"/>
    <property type="match status" value="1"/>
</dbReference>
<dbReference type="Proteomes" id="UP000314982">
    <property type="component" value="Unassembled WGS sequence"/>
</dbReference>
<proteinExistence type="predicted"/>
<feature type="domain" description="Fibronectin type-III" evidence="3">
    <location>
        <begin position="1"/>
        <end position="88"/>
    </location>
</feature>